<feature type="transmembrane region" description="Helical" evidence="7">
    <location>
        <begin position="97"/>
        <end position="116"/>
    </location>
</feature>
<evidence type="ECO:0000259" key="8">
    <source>
        <dbReference type="PROSITE" id="PS50928"/>
    </source>
</evidence>
<evidence type="ECO:0000313" key="9">
    <source>
        <dbReference type="EMBL" id="MFD0779839.1"/>
    </source>
</evidence>
<evidence type="ECO:0000256" key="6">
    <source>
        <dbReference type="ARBA" id="ARBA00023136"/>
    </source>
</evidence>
<dbReference type="Proteomes" id="UP001597042">
    <property type="component" value="Unassembled WGS sequence"/>
</dbReference>
<sequence>MSLAVILAWATIALVWRWTGIDPYGDTGLALAPPGPTHWFGTDHIGRDVFARVLAGAESVLAVAPAATMIAVIVGTVLGLFAGYLRGWADSVAMRALDVMFVAPAIVVLLVAITAFGRSAMVVIIAVGLILSPMIARVVRAQALAESGKEYVLSARLQGEGTARILTREVLPNVWPHVLVQATLCLGVAVFVSTSLSFLGLMAAPPSPDWGLAVSENRAYVQGAWWTVAFPCLAIVSLVVATTLVADDLDEVVRR</sequence>
<protein>
    <submittedName>
        <fullName evidence="9">ABC transporter permease</fullName>
    </submittedName>
</protein>
<dbReference type="InterPro" id="IPR035906">
    <property type="entry name" value="MetI-like_sf"/>
</dbReference>
<dbReference type="PROSITE" id="PS50928">
    <property type="entry name" value="ABC_TM1"/>
    <property type="match status" value="1"/>
</dbReference>
<comment type="subcellular location">
    <subcellularLocation>
        <location evidence="1 7">Cell membrane</location>
        <topology evidence="1 7">Multi-pass membrane protein</topology>
    </subcellularLocation>
</comment>
<feature type="transmembrane region" description="Helical" evidence="7">
    <location>
        <begin position="224"/>
        <end position="246"/>
    </location>
</feature>
<gene>
    <name evidence="9" type="ORF">ACFQZV_00825</name>
</gene>
<dbReference type="Gene3D" id="1.10.3720.10">
    <property type="entry name" value="MetI-like"/>
    <property type="match status" value="1"/>
</dbReference>
<keyword evidence="4 7" id="KW-0812">Transmembrane</keyword>
<feature type="transmembrane region" description="Helical" evidence="7">
    <location>
        <begin position="60"/>
        <end position="85"/>
    </location>
</feature>
<evidence type="ECO:0000313" key="10">
    <source>
        <dbReference type="Proteomes" id="UP001597042"/>
    </source>
</evidence>
<proteinExistence type="inferred from homology"/>
<dbReference type="Pfam" id="PF00528">
    <property type="entry name" value="BPD_transp_1"/>
    <property type="match status" value="1"/>
</dbReference>
<keyword evidence="2 7" id="KW-0813">Transport</keyword>
<accession>A0ABW2ZNG5</accession>
<evidence type="ECO:0000256" key="7">
    <source>
        <dbReference type="RuleBase" id="RU363032"/>
    </source>
</evidence>
<dbReference type="CDD" id="cd06261">
    <property type="entry name" value="TM_PBP2"/>
    <property type="match status" value="1"/>
</dbReference>
<dbReference type="InterPro" id="IPR000515">
    <property type="entry name" value="MetI-like"/>
</dbReference>
<feature type="transmembrane region" description="Helical" evidence="7">
    <location>
        <begin position="122"/>
        <end position="139"/>
    </location>
</feature>
<keyword evidence="5 7" id="KW-1133">Transmembrane helix</keyword>
<comment type="similarity">
    <text evidence="7">Belongs to the binding-protein-dependent transport system permease family.</text>
</comment>
<organism evidence="9 10">
    <name type="scientific">Microbacterium koreense</name>
    <dbReference type="NCBI Taxonomy" id="323761"/>
    <lineage>
        <taxon>Bacteria</taxon>
        <taxon>Bacillati</taxon>
        <taxon>Actinomycetota</taxon>
        <taxon>Actinomycetes</taxon>
        <taxon>Micrococcales</taxon>
        <taxon>Microbacteriaceae</taxon>
        <taxon>Microbacterium</taxon>
    </lineage>
</organism>
<dbReference type="PANTHER" id="PTHR43386:SF1">
    <property type="entry name" value="D,D-DIPEPTIDE TRANSPORT SYSTEM PERMEASE PROTEIN DDPC-RELATED"/>
    <property type="match status" value="1"/>
</dbReference>
<feature type="transmembrane region" description="Helical" evidence="7">
    <location>
        <begin position="178"/>
        <end position="204"/>
    </location>
</feature>
<dbReference type="InterPro" id="IPR050366">
    <property type="entry name" value="BP-dependent_transpt_permease"/>
</dbReference>
<comment type="caution">
    <text evidence="9">The sequence shown here is derived from an EMBL/GenBank/DDBJ whole genome shotgun (WGS) entry which is preliminary data.</text>
</comment>
<evidence type="ECO:0000256" key="5">
    <source>
        <dbReference type="ARBA" id="ARBA00022989"/>
    </source>
</evidence>
<dbReference type="PANTHER" id="PTHR43386">
    <property type="entry name" value="OLIGOPEPTIDE TRANSPORT SYSTEM PERMEASE PROTEIN APPC"/>
    <property type="match status" value="1"/>
</dbReference>
<reference evidence="10" key="1">
    <citation type="journal article" date="2019" name="Int. J. Syst. Evol. Microbiol.">
        <title>The Global Catalogue of Microorganisms (GCM) 10K type strain sequencing project: providing services to taxonomists for standard genome sequencing and annotation.</title>
        <authorList>
            <consortium name="The Broad Institute Genomics Platform"/>
            <consortium name="The Broad Institute Genome Sequencing Center for Infectious Disease"/>
            <person name="Wu L."/>
            <person name="Ma J."/>
        </authorList>
    </citation>
    <scope>NUCLEOTIDE SEQUENCE [LARGE SCALE GENOMIC DNA]</scope>
    <source>
        <strain evidence="10">CCUG 50754</strain>
    </source>
</reference>
<evidence type="ECO:0000256" key="1">
    <source>
        <dbReference type="ARBA" id="ARBA00004651"/>
    </source>
</evidence>
<name>A0ABW2ZNG5_9MICO</name>
<evidence type="ECO:0000256" key="3">
    <source>
        <dbReference type="ARBA" id="ARBA00022475"/>
    </source>
</evidence>
<keyword evidence="10" id="KW-1185">Reference proteome</keyword>
<evidence type="ECO:0000256" key="2">
    <source>
        <dbReference type="ARBA" id="ARBA00022448"/>
    </source>
</evidence>
<evidence type="ECO:0000256" key="4">
    <source>
        <dbReference type="ARBA" id="ARBA00022692"/>
    </source>
</evidence>
<dbReference type="RefSeq" id="WP_378751317.1">
    <property type="nucleotide sequence ID" value="NZ_JBHSSV010000005.1"/>
</dbReference>
<keyword evidence="6 7" id="KW-0472">Membrane</keyword>
<dbReference type="SUPFAM" id="SSF161098">
    <property type="entry name" value="MetI-like"/>
    <property type="match status" value="1"/>
</dbReference>
<feature type="domain" description="ABC transmembrane type-1" evidence="8">
    <location>
        <begin position="57"/>
        <end position="246"/>
    </location>
</feature>
<keyword evidence="3" id="KW-1003">Cell membrane</keyword>
<dbReference type="EMBL" id="JBHTIM010000001">
    <property type="protein sequence ID" value="MFD0779839.1"/>
    <property type="molecule type" value="Genomic_DNA"/>
</dbReference>